<evidence type="ECO:0000313" key="2">
    <source>
        <dbReference type="Proteomes" id="UP001551584"/>
    </source>
</evidence>
<dbReference type="EMBL" id="JBEZNA010000004">
    <property type="protein sequence ID" value="MEU9576307.1"/>
    <property type="molecule type" value="Genomic_DNA"/>
</dbReference>
<sequence>MSGTSGSVAAADSEFEILCDDAGSFLRRYSTEGGETGFTDTELDGTTAYTPTGTVVRCDVEQPPAANPLIDGTIQRQTGAGAVTITAGARSVTLVVYAGSPTVAIGGGAAVPVPAGTSLTWSVDRGGDAGESLQDDYVVTGVAGSDFLVSSTREV</sequence>
<keyword evidence="2" id="KW-1185">Reference proteome</keyword>
<comment type="caution">
    <text evidence="1">The sequence shown here is derived from an EMBL/GenBank/DDBJ whole genome shotgun (WGS) entry which is preliminary data.</text>
</comment>
<evidence type="ECO:0000313" key="1">
    <source>
        <dbReference type="EMBL" id="MEU9576307.1"/>
    </source>
</evidence>
<dbReference type="Proteomes" id="UP001551584">
    <property type="component" value="Unassembled WGS sequence"/>
</dbReference>
<reference evidence="1 2" key="1">
    <citation type="submission" date="2024-06" db="EMBL/GenBank/DDBJ databases">
        <title>The Natural Products Discovery Center: Release of the First 8490 Sequenced Strains for Exploring Actinobacteria Biosynthetic Diversity.</title>
        <authorList>
            <person name="Kalkreuter E."/>
            <person name="Kautsar S.A."/>
            <person name="Yang D."/>
            <person name="Bader C.D."/>
            <person name="Teijaro C.N."/>
            <person name="Fluegel L."/>
            <person name="Davis C.M."/>
            <person name="Simpson J.R."/>
            <person name="Lauterbach L."/>
            <person name="Steele A.D."/>
            <person name="Gui C."/>
            <person name="Meng S."/>
            <person name="Li G."/>
            <person name="Viehrig K."/>
            <person name="Ye F."/>
            <person name="Su P."/>
            <person name="Kiefer A.F."/>
            <person name="Nichols A."/>
            <person name="Cepeda A.J."/>
            <person name="Yan W."/>
            <person name="Fan B."/>
            <person name="Jiang Y."/>
            <person name="Adhikari A."/>
            <person name="Zheng C.-J."/>
            <person name="Schuster L."/>
            <person name="Cowan T.M."/>
            <person name="Smanski M.J."/>
            <person name="Chevrette M.G."/>
            <person name="De Carvalho L.P.S."/>
            <person name="Shen B."/>
        </authorList>
    </citation>
    <scope>NUCLEOTIDE SEQUENCE [LARGE SCALE GENOMIC DNA]</scope>
    <source>
        <strain evidence="1 2">NPDC048117</strain>
    </source>
</reference>
<name>A0ABV3EJE3_9ACTN</name>
<protein>
    <submittedName>
        <fullName evidence="1">Uncharacterized protein</fullName>
    </submittedName>
</protein>
<organism evidence="1 2">
    <name type="scientific">Streptomyces chilikensis</name>
    <dbReference type="NCBI Taxonomy" id="1194079"/>
    <lineage>
        <taxon>Bacteria</taxon>
        <taxon>Bacillati</taxon>
        <taxon>Actinomycetota</taxon>
        <taxon>Actinomycetes</taxon>
        <taxon>Kitasatosporales</taxon>
        <taxon>Streptomycetaceae</taxon>
        <taxon>Streptomyces</taxon>
    </lineage>
</organism>
<proteinExistence type="predicted"/>
<accession>A0ABV3EJE3</accession>
<gene>
    <name evidence="1" type="ORF">AB0D95_03285</name>
</gene>
<dbReference type="RefSeq" id="WP_359268440.1">
    <property type="nucleotide sequence ID" value="NZ_JBEZNA010000004.1"/>
</dbReference>